<organism evidence="7 8">
    <name type="scientific">Tetracentron sinense</name>
    <name type="common">Spur-leaf</name>
    <dbReference type="NCBI Taxonomy" id="13715"/>
    <lineage>
        <taxon>Eukaryota</taxon>
        <taxon>Viridiplantae</taxon>
        <taxon>Streptophyta</taxon>
        <taxon>Embryophyta</taxon>
        <taxon>Tracheophyta</taxon>
        <taxon>Spermatophyta</taxon>
        <taxon>Magnoliopsida</taxon>
        <taxon>Trochodendrales</taxon>
        <taxon>Trochodendraceae</taxon>
        <taxon>Tetracentron</taxon>
    </lineage>
</organism>
<keyword evidence="8" id="KW-1185">Reference proteome</keyword>
<dbReference type="GO" id="GO:0051213">
    <property type="term" value="F:dioxygenase activity"/>
    <property type="evidence" value="ECO:0007669"/>
    <property type="project" value="UniProtKB-ARBA"/>
</dbReference>
<dbReference type="OrthoDB" id="288590at2759"/>
<dbReference type="PROSITE" id="PS51471">
    <property type="entry name" value="FE2OG_OXY"/>
    <property type="match status" value="1"/>
</dbReference>
<proteinExistence type="inferred from homology"/>
<dbReference type="InterPro" id="IPR044861">
    <property type="entry name" value="IPNS-like_FE2OG_OXY"/>
</dbReference>
<dbReference type="GO" id="GO:0046872">
    <property type="term" value="F:metal ion binding"/>
    <property type="evidence" value="ECO:0007669"/>
    <property type="project" value="UniProtKB-KW"/>
</dbReference>
<dbReference type="SUPFAM" id="SSF51197">
    <property type="entry name" value="Clavaminate synthase-like"/>
    <property type="match status" value="1"/>
</dbReference>
<evidence type="ECO:0000256" key="5">
    <source>
        <dbReference type="RuleBase" id="RU003682"/>
    </source>
</evidence>
<dbReference type="PANTHER" id="PTHR10209">
    <property type="entry name" value="OXIDOREDUCTASE, 2OG-FE II OXYGENASE FAMILY PROTEIN"/>
    <property type="match status" value="1"/>
</dbReference>
<reference evidence="7 8" key="1">
    <citation type="submission" date="2020-04" db="EMBL/GenBank/DDBJ databases">
        <title>Plant Genome Project.</title>
        <authorList>
            <person name="Zhang R.-G."/>
        </authorList>
    </citation>
    <scope>NUCLEOTIDE SEQUENCE [LARGE SCALE GENOMIC DNA]</scope>
    <source>
        <strain evidence="7">YNK0</strain>
        <tissue evidence="7">Leaf</tissue>
    </source>
</reference>
<evidence type="ECO:0000256" key="2">
    <source>
        <dbReference type="ARBA" id="ARBA00022723"/>
    </source>
</evidence>
<feature type="domain" description="Fe2OG dioxygenase" evidence="6">
    <location>
        <begin position="212"/>
        <end position="315"/>
    </location>
</feature>
<dbReference type="EMBL" id="JABCRI010000016">
    <property type="protein sequence ID" value="KAF8392224.1"/>
    <property type="molecule type" value="Genomic_DNA"/>
</dbReference>
<dbReference type="OMA" id="VCYIAPD"/>
<keyword evidence="4 5" id="KW-0408">Iron</keyword>
<dbReference type="InterPro" id="IPR027443">
    <property type="entry name" value="IPNS-like_sf"/>
</dbReference>
<dbReference type="PANTHER" id="PTHR10209:SF859">
    <property type="entry name" value="OS03G0690500 PROTEIN"/>
    <property type="match status" value="1"/>
</dbReference>
<evidence type="ECO:0000259" key="6">
    <source>
        <dbReference type="PROSITE" id="PS51471"/>
    </source>
</evidence>
<accession>A0A835D9R1</accession>
<comment type="similarity">
    <text evidence="1 5">Belongs to the iron/ascorbate-dependent oxidoreductase family.</text>
</comment>
<evidence type="ECO:0000256" key="3">
    <source>
        <dbReference type="ARBA" id="ARBA00023002"/>
    </source>
</evidence>
<protein>
    <recommendedName>
        <fullName evidence="6">Fe2OG dioxygenase domain-containing protein</fullName>
    </recommendedName>
</protein>
<evidence type="ECO:0000313" key="8">
    <source>
        <dbReference type="Proteomes" id="UP000655225"/>
    </source>
</evidence>
<dbReference type="InterPro" id="IPR026992">
    <property type="entry name" value="DIOX_N"/>
</dbReference>
<dbReference type="Pfam" id="PF14226">
    <property type="entry name" value="DIOX_N"/>
    <property type="match status" value="1"/>
</dbReference>
<dbReference type="InterPro" id="IPR005123">
    <property type="entry name" value="Oxoglu/Fe-dep_dioxygenase_dom"/>
</dbReference>
<name>A0A835D9R1_TETSI</name>
<dbReference type="Gene3D" id="2.60.120.330">
    <property type="entry name" value="B-lactam Antibiotic, Isopenicillin N Synthase, Chain"/>
    <property type="match status" value="1"/>
</dbReference>
<sequence length="363" mass="41275">MEVSNTGKTLAGTKTEYDQTRELKALDCTKANGVAKVPRIFINPLEKLVGKLDFDKTLFEIPMIDLEGINNDETGRKKVVDQVRDASETWGFFQVINHGIPISVLDGMIDGVRRFNEQETEVKKEFYTRTRDRIGTRKDTNVDLNESPAAKWRDSLLFPMAPVPPNPEELPMACRDILMEYSKKVTRVGIILFELLSEALGLNPDHLKDMDCAEGHNIVCHYYRGFPEQELTMGVHSDKDFLTVLLQDHIGGLQVFHRNQWVDVPPMPGALVVNIGDLLQLITNDRLKSSEHRVVANHIDPRVSVGCFFSTFLQPSTKMCGPIKELLSEENPPIYKETTVRDYTAYYYSKIFGENSALQHFRL</sequence>
<dbReference type="FunFam" id="2.60.120.330:FF:000005">
    <property type="entry name" value="1-aminocyclopropane-1-carboxylate oxidase homolog 1"/>
    <property type="match status" value="1"/>
</dbReference>
<dbReference type="Proteomes" id="UP000655225">
    <property type="component" value="Unassembled WGS sequence"/>
</dbReference>
<gene>
    <name evidence="7" type="ORF">HHK36_022566</name>
</gene>
<keyword evidence="3 5" id="KW-0560">Oxidoreductase</keyword>
<dbReference type="AlphaFoldDB" id="A0A835D9R1"/>
<dbReference type="Pfam" id="PF03171">
    <property type="entry name" value="2OG-FeII_Oxy"/>
    <property type="match status" value="1"/>
</dbReference>
<keyword evidence="2 5" id="KW-0479">Metal-binding</keyword>
<evidence type="ECO:0000313" key="7">
    <source>
        <dbReference type="EMBL" id="KAF8392224.1"/>
    </source>
</evidence>
<evidence type="ECO:0000256" key="1">
    <source>
        <dbReference type="ARBA" id="ARBA00008056"/>
    </source>
</evidence>
<evidence type="ECO:0000256" key="4">
    <source>
        <dbReference type="ARBA" id="ARBA00023004"/>
    </source>
</evidence>
<comment type="caution">
    <text evidence="7">The sequence shown here is derived from an EMBL/GenBank/DDBJ whole genome shotgun (WGS) entry which is preliminary data.</text>
</comment>